<feature type="transmembrane region" description="Helical" evidence="6">
    <location>
        <begin position="189"/>
        <end position="211"/>
    </location>
</feature>
<feature type="compositionally biased region" description="Polar residues" evidence="5">
    <location>
        <begin position="46"/>
        <end position="80"/>
    </location>
</feature>
<evidence type="ECO:0000313" key="8">
    <source>
        <dbReference type="EMBL" id="KIK53889.1"/>
    </source>
</evidence>
<dbReference type="OrthoDB" id="3070875at2759"/>
<dbReference type="PANTHER" id="PTHR15549:SF30">
    <property type="entry name" value="MID2 DOMAIN-CONTAINING PROTEIN"/>
    <property type="match status" value="1"/>
</dbReference>
<accession>A0A0D0BW55</accession>
<evidence type="ECO:0000256" key="7">
    <source>
        <dbReference type="SAM" id="SignalP"/>
    </source>
</evidence>
<dbReference type="GO" id="GO:0071944">
    <property type="term" value="C:cell periphery"/>
    <property type="evidence" value="ECO:0007669"/>
    <property type="project" value="UniProtKB-ARBA"/>
</dbReference>
<feature type="signal peptide" evidence="7">
    <location>
        <begin position="1"/>
        <end position="21"/>
    </location>
</feature>
<feature type="region of interest" description="Disordered" evidence="5">
    <location>
        <begin position="148"/>
        <end position="170"/>
    </location>
</feature>
<keyword evidence="9" id="KW-1185">Reference proteome</keyword>
<protein>
    <recommendedName>
        <fullName evidence="10">Mid2 domain-containing protein</fullName>
    </recommendedName>
</protein>
<reference evidence="8 9" key="1">
    <citation type="submission" date="2014-04" db="EMBL/GenBank/DDBJ databases">
        <title>Evolutionary Origins and Diversification of the Mycorrhizal Mutualists.</title>
        <authorList>
            <consortium name="DOE Joint Genome Institute"/>
            <consortium name="Mycorrhizal Genomics Consortium"/>
            <person name="Kohler A."/>
            <person name="Kuo A."/>
            <person name="Nagy L.G."/>
            <person name="Floudas D."/>
            <person name="Copeland A."/>
            <person name="Barry K.W."/>
            <person name="Cichocki N."/>
            <person name="Veneault-Fourrey C."/>
            <person name="LaButti K."/>
            <person name="Lindquist E.A."/>
            <person name="Lipzen A."/>
            <person name="Lundell T."/>
            <person name="Morin E."/>
            <person name="Murat C."/>
            <person name="Riley R."/>
            <person name="Ohm R."/>
            <person name="Sun H."/>
            <person name="Tunlid A."/>
            <person name="Henrissat B."/>
            <person name="Grigoriev I.V."/>
            <person name="Hibbett D.S."/>
            <person name="Martin F."/>
        </authorList>
    </citation>
    <scope>NUCLEOTIDE SEQUENCE [LARGE SCALE GENOMIC DNA]</scope>
    <source>
        <strain evidence="8 9">FD-317 M1</strain>
    </source>
</reference>
<dbReference type="EMBL" id="KN834823">
    <property type="protein sequence ID" value="KIK53889.1"/>
    <property type="molecule type" value="Genomic_DNA"/>
</dbReference>
<keyword evidence="2 6" id="KW-0812">Transmembrane</keyword>
<keyword evidence="3 6" id="KW-1133">Transmembrane helix</keyword>
<keyword evidence="7" id="KW-0732">Signal</keyword>
<feature type="compositionally biased region" description="Polar residues" evidence="5">
    <location>
        <begin position="327"/>
        <end position="343"/>
    </location>
</feature>
<evidence type="ECO:0000256" key="1">
    <source>
        <dbReference type="ARBA" id="ARBA00004167"/>
    </source>
</evidence>
<name>A0A0D0BW55_9AGAR</name>
<feature type="region of interest" description="Disordered" evidence="5">
    <location>
        <begin position="307"/>
        <end position="359"/>
    </location>
</feature>
<dbReference type="GO" id="GO:0016020">
    <property type="term" value="C:membrane"/>
    <property type="evidence" value="ECO:0007669"/>
    <property type="project" value="UniProtKB-SubCell"/>
</dbReference>
<comment type="subcellular location">
    <subcellularLocation>
        <location evidence="1">Membrane</location>
        <topology evidence="1">Single-pass membrane protein</topology>
    </subcellularLocation>
</comment>
<evidence type="ECO:0000256" key="2">
    <source>
        <dbReference type="ARBA" id="ARBA00022692"/>
    </source>
</evidence>
<dbReference type="PANTHER" id="PTHR15549">
    <property type="entry name" value="PAIRED IMMUNOGLOBULIN-LIKE TYPE 2 RECEPTOR"/>
    <property type="match status" value="1"/>
</dbReference>
<dbReference type="InterPro" id="IPR051694">
    <property type="entry name" value="Immunoregulatory_rcpt-like"/>
</dbReference>
<proteinExistence type="predicted"/>
<evidence type="ECO:0000313" key="9">
    <source>
        <dbReference type="Proteomes" id="UP000053593"/>
    </source>
</evidence>
<evidence type="ECO:0000256" key="6">
    <source>
        <dbReference type="SAM" id="Phobius"/>
    </source>
</evidence>
<dbReference type="AlphaFoldDB" id="A0A0D0BW55"/>
<sequence length="435" mass="46327">MSPNISLCCLTLLAITFTVAAEPNELVSFVSQQVSNVISFAEAHQHSTPGDQSLTTTKSGNTEQSSTSPSIALSITSAEASKSIRPSALPTTGSSQIPSSLSEKEALPSTVTVTSTAISSAGLVAGIDTDDITSSLSSQAPQSAATVTSIGLNSTAPSSSSMAGQEGPAPPPVITAQASLSKKSNLGTIIGGSVGGIIFIALLALIVLILWDKRRRRRKAALLSRATFYGDFGDLMVQDRAVAMGPQGAASDFGSFAGYSDTSRFGFVRRFKSIASSKYTYPISEKWGRFSPSLVGGASRISEEKDHHHLYGDGDDDGKSESDVPCLSSSVSADTHTNTQHGIRSSDDHSNLPRLSYPYPRTDRQMQVEQKINDLRSRLISLNDGLKDGAGMPEAQTFEMRWARAMIKRLEELQFSDWALERTDVLPSEILKQLG</sequence>
<evidence type="ECO:0000256" key="3">
    <source>
        <dbReference type="ARBA" id="ARBA00022989"/>
    </source>
</evidence>
<feature type="compositionally biased region" description="Basic and acidic residues" evidence="5">
    <location>
        <begin position="307"/>
        <end position="322"/>
    </location>
</feature>
<feature type="chain" id="PRO_5002207552" description="Mid2 domain-containing protein" evidence="7">
    <location>
        <begin position="22"/>
        <end position="435"/>
    </location>
</feature>
<evidence type="ECO:0000256" key="5">
    <source>
        <dbReference type="SAM" id="MobiDB-lite"/>
    </source>
</evidence>
<evidence type="ECO:0008006" key="10">
    <source>
        <dbReference type="Google" id="ProtNLM"/>
    </source>
</evidence>
<keyword evidence="4 6" id="KW-0472">Membrane</keyword>
<feature type="region of interest" description="Disordered" evidence="5">
    <location>
        <begin position="45"/>
        <end position="106"/>
    </location>
</feature>
<dbReference type="HOGENOM" id="CLU_630140_0_0_1"/>
<feature type="compositionally biased region" description="Polar residues" evidence="5">
    <location>
        <begin position="148"/>
        <end position="163"/>
    </location>
</feature>
<dbReference type="Proteomes" id="UP000053593">
    <property type="component" value="Unassembled WGS sequence"/>
</dbReference>
<gene>
    <name evidence="8" type="ORF">GYMLUDRAFT_49181</name>
</gene>
<feature type="compositionally biased region" description="Polar residues" evidence="5">
    <location>
        <begin position="89"/>
        <end position="101"/>
    </location>
</feature>
<organism evidence="8 9">
    <name type="scientific">Collybiopsis luxurians FD-317 M1</name>
    <dbReference type="NCBI Taxonomy" id="944289"/>
    <lineage>
        <taxon>Eukaryota</taxon>
        <taxon>Fungi</taxon>
        <taxon>Dikarya</taxon>
        <taxon>Basidiomycota</taxon>
        <taxon>Agaricomycotina</taxon>
        <taxon>Agaricomycetes</taxon>
        <taxon>Agaricomycetidae</taxon>
        <taxon>Agaricales</taxon>
        <taxon>Marasmiineae</taxon>
        <taxon>Omphalotaceae</taxon>
        <taxon>Collybiopsis</taxon>
        <taxon>Collybiopsis luxurians</taxon>
    </lineage>
</organism>
<evidence type="ECO:0000256" key="4">
    <source>
        <dbReference type="ARBA" id="ARBA00023136"/>
    </source>
</evidence>